<evidence type="ECO:0000313" key="4">
    <source>
        <dbReference type="Proteomes" id="UP000823842"/>
    </source>
</evidence>
<keyword evidence="1" id="KW-1188">Viral release from host cell</keyword>
<dbReference type="NCBIfam" id="TIGR01760">
    <property type="entry name" value="tape_meas_TP901"/>
    <property type="match status" value="1"/>
</dbReference>
<dbReference type="PANTHER" id="PTHR37813">
    <property type="entry name" value="FELS-2 PROPHAGE PROTEIN"/>
    <property type="match status" value="1"/>
</dbReference>
<dbReference type="InterPro" id="IPR010090">
    <property type="entry name" value="Phage_tape_meas"/>
</dbReference>
<accession>A0A9D2RXN7</accession>
<dbReference type="Proteomes" id="UP000823842">
    <property type="component" value="Unassembled WGS sequence"/>
</dbReference>
<dbReference type="Pfam" id="PF10145">
    <property type="entry name" value="PhageMin_Tail"/>
    <property type="match status" value="1"/>
</dbReference>
<dbReference type="PANTHER" id="PTHR37813:SF1">
    <property type="entry name" value="FELS-2 PROPHAGE PROTEIN"/>
    <property type="match status" value="1"/>
</dbReference>
<name>A0A9D2RXN7_9FIRM</name>
<protein>
    <submittedName>
        <fullName evidence="3">Phage tail tape measure protein</fullName>
    </submittedName>
</protein>
<reference evidence="3" key="2">
    <citation type="submission" date="2021-04" db="EMBL/GenBank/DDBJ databases">
        <authorList>
            <person name="Gilroy R."/>
        </authorList>
    </citation>
    <scope>NUCLEOTIDE SEQUENCE</scope>
    <source>
        <strain evidence="3">ChiSjej1B19-5720</strain>
    </source>
</reference>
<evidence type="ECO:0000313" key="3">
    <source>
        <dbReference type="EMBL" id="HJB29729.1"/>
    </source>
</evidence>
<organism evidence="3 4">
    <name type="scientific">Candidatus Blautia faecavium</name>
    <dbReference type="NCBI Taxonomy" id="2838487"/>
    <lineage>
        <taxon>Bacteria</taxon>
        <taxon>Bacillati</taxon>
        <taxon>Bacillota</taxon>
        <taxon>Clostridia</taxon>
        <taxon>Lachnospirales</taxon>
        <taxon>Lachnospiraceae</taxon>
        <taxon>Blautia</taxon>
    </lineage>
</organism>
<sequence length="1452" mass="153103">MAQTIRIEIPVEVQDNTGAVEGIKKKLEDLGKTSESVSKSLNSIGKTGARKGLMSFADIDSSSVSKVLSEVESGGSKIGRLWSTTTGVVNKLMSPLTSVASMLTSPLTGLASMAGASMGLADAVSTYSDFGATMSRVEALANANEEQMVRLTQTAKDMGATTKFSATESAEAFTYMAQAGWSVDDMISGIGGVMSLAAADGLDLASTTDIVSNALTAFGLSAKDTAQFADVLAVASSASNTDVYNLGESLKYAAPVMGALGYNIQDTALALGLMSNNAITGSMAGTALRTSLTNMASPTEAMATAMEKYGISLTDSEGNMKSLRGVMENLRSSLGGLSESEQTAAASTIFGKEAMSGMLAIINASEEDWQSLAAQIDNSAGAADRMAETMQDNLAGALEEMGGAVETAQITLGERLEPYITGVAGFVTEAMPAVEDAINDIMDFVDVKVGNISQKINALTLTDEWQNADLFGKIDLAWDKLIVEPSASWLKETGVHIATGIVGGMFSEAAKILPGGEEAGIMSWLSAGTLIKGADKAVSGIRKFTSVLSDISPVAGKVGLATAGVAAGIAAIAVAVDNYNQNLLDQNLEEHFGSLSLTADQIQELAEYVVPVEITADLKLANVNFEEAEQLVEEAEAALEANNFINWKVHRVGVDLTEVDKENLLTNTETFVTNVEESLEKEEYAAELSVKAILGEVESQEIVSQMQAWFKEDAEIVSTLGDAVTDLLQNALDEGTYNIDTSTAISIMQSKMLDMTNGAKQAELKGKLSWLELTSNGAALDADSWSAFVTEAGTYQQELLNAESANYQNVFAKLNQAAYNDPSRTGQVEQMKLLLGDAYNELGTTSLLNVWGTFQDSLSTAYGDELNTAKENISSSTQDWIKFFNSEMESAANMKGTVDPYQYLNSAMLNAETISGDLDKGTQLALMDRYETLFPTVEQLQGAIDSVYGENGEQLRKVPQAVMDAYYQAMEIGAAGGDDYAINALMAKQVAESFGGDKSSFMSMLEDAGITFEGLPEAFQEGLNRAFAETTDMDFTGLSDKLMESFSGEEVDWQAVESILNEYGFSVSEALSEQGIDVEGDVKANADGVNLDLDEISHRLEQSMSALTAEGVEFSVTAEGVQVDLTNVEVDSETAMGQIEAALGMETGTLSGAGIEVESGATVTIPSELVQVDTSDFQSAVGEAAEAEQPESVPVDAGADVKVGVDNVDASEAYVNTASEAQETFADPVPVDADAELNMTHNNSTSEVSRIYGEVDGEIKGKFASGFTANADVYVSLNWKITNPTASISVSASGGSATATIGSAAASAEGRFVDSPLLSWIGEDGPEFVIPVGASRRSRGLELWQQAGRMLGVPGYADGGIFAPYSLSNTFGETDSGGNAPGFNVSVPESKEAGDSGKPFQVSVNMNNTFEISGDNPTNILQMIKANMKTITDDLSKEIADRLADSFSNRPV</sequence>
<reference evidence="3" key="1">
    <citation type="journal article" date="2021" name="PeerJ">
        <title>Extensive microbial diversity within the chicken gut microbiome revealed by metagenomics and culture.</title>
        <authorList>
            <person name="Gilroy R."/>
            <person name="Ravi A."/>
            <person name="Getino M."/>
            <person name="Pursley I."/>
            <person name="Horton D.L."/>
            <person name="Alikhan N.F."/>
            <person name="Baker D."/>
            <person name="Gharbi K."/>
            <person name="Hall N."/>
            <person name="Watson M."/>
            <person name="Adriaenssens E.M."/>
            <person name="Foster-Nyarko E."/>
            <person name="Jarju S."/>
            <person name="Secka A."/>
            <person name="Antonio M."/>
            <person name="Oren A."/>
            <person name="Chaudhuri R.R."/>
            <person name="La Ragione R."/>
            <person name="Hildebrand F."/>
            <person name="Pallen M.J."/>
        </authorList>
    </citation>
    <scope>NUCLEOTIDE SEQUENCE</scope>
    <source>
        <strain evidence="3">ChiSjej1B19-5720</strain>
    </source>
</reference>
<feature type="domain" description="Phage tail tape measure protein" evidence="2">
    <location>
        <begin position="153"/>
        <end position="351"/>
    </location>
</feature>
<proteinExistence type="predicted"/>
<dbReference type="EMBL" id="DWYZ01000247">
    <property type="protein sequence ID" value="HJB29729.1"/>
    <property type="molecule type" value="Genomic_DNA"/>
</dbReference>
<evidence type="ECO:0000259" key="2">
    <source>
        <dbReference type="Pfam" id="PF10145"/>
    </source>
</evidence>
<gene>
    <name evidence="3" type="ORF">IAA06_13195</name>
</gene>
<evidence type="ECO:0000256" key="1">
    <source>
        <dbReference type="ARBA" id="ARBA00022612"/>
    </source>
</evidence>
<comment type="caution">
    <text evidence="3">The sequence shown here is derived from an EMBL/GenBank/DDBJ whole genome shotgun (WGS) entry which is preliminary data.</text>
</comment>